<dbReference type="SUPFAM" id="SSF46785">
    <property type="entry name" value="Winged helix' DNA-binding domain"/>
    <property type="match status" value="1"/>
</dbReference>
<dbReference type="GeneID" id="5708638"/>
<evidence type="ECO:0000313" key="2">
    <source>
        <dbReference type="EMBL" id="ABW01943.1"/>
    </source>
</evidence>
<dbReference type="HOGENOM" id="CLU_1040519_0_0_2"/>
<reference evidence="2 3" key="1">
    <citation type="submission" date="2007-10" db="EMBL/GenBank/DDBJ databases">
        <title>Complete sequence of Caldivirga maquilingensis IC-167.</title>
        <authorList>
            <consortium name="US DOE Joint Genome Institute"/>
            <person name="Copeland A."/>
            <person name="Lucas S."/>
            <person name="Lapidus A."/>
            <person name="Barry K."/>
            <person name="Glavina del Rio T."/>
            <person name="Dalin E."/>
            <person name="Tice H."/>
            <person name="Pitluck S."/>
            <person name="Saunders E."/>
            <person name="Brettin T."/>
            <person name="Bruce D."/>
            <person name="Detter J.C."/>
            <person name="Han C."/>
            <person name="Schmutz J."/>
            <person name="Larimer F."/>
            <person name="Land M."/>
            <person name="Hauser L."/>
            <person name="Kyrpides N."/>
            <person name="Ivanova N."/>
            <person name="Biddle J.F."/>
            <person name="Zhang Z."/>
            <person name="Fitz-Gibbon S.T."/>
            <person name="Lowe T.M."/>
            <person name="Saltikov C."/>
            <person name="House C.H."/>
            <person name="Richardson P."/>
        </authorList>
    </citation>
    <scope>NUCLEOTIDE SEQUENCE [LARGE SCALE GENOMIC DNA]</scope>
    <source>
        <strain evidence="3">ATCC 700844 / DSM 13496 / JCM 10307 / IC-167</strain>
    </source>
</reference>
<feature type="transmembrane region" description="Helical" evidence="1">
    <location>
        <begin position="246"/>
        <end position="264"/>
    </location>
</feature>
<dbReference type="OrthoDB" id="378229at2157"/>
<protein>
    <submittedName>
        <fullName evidence="2">Uncharacterized protein</fullName>
    </submittedName>
</protein>
<dbReference type="eggNOG" id="arCOG01060">
    <property type="taxonomic scope" value="Archaea"/>
</dbReference>
<name>A8MDT7_CALMQ</name>
<keyword evidence="1" id="KW-0472">Membrane</keyword>
<organism evidence="2 3">
    <name type="scientific">Caldivirga maquilingensis (strain ATCC 700844 / DSM 13496 / JCM 10307 / IC-167)</name>
    <dbReference type="NCBI Taxonomy" id="397948"/>
    <lineage>
        <taxon>Archaea</taxon>
        <taxon>Thermoproteota</taxon>
        <taxon>Thermoprotei</taxon>
        <taxon>Thermoproteales</taxon>
        <taxon>Thermoproteaceae</taxon>
        <taxon>Caldivirga</taxon>
    </lineage>
</organism>
<evidence type="ECO:0000313" key="3">
    <source>
        <dbReference type="Proteomes" id="UP000001137"/>
    </source>
</evidence>
<dbReference type="AlphaFoldDB" id="A8MDT7"/>
<proteinExistence type="predicted"/>
<feature type="transmembrane region" description="Helical" evidence="1">
    <location>
        <begin position="215"/>
        <end position="234"/>
    </location>
</feature>
<dbReference type="Proteomes" id="UP000001137">
    <property type="component" value="Chromosome"/>
</dbReference>
<evidence type="ECO:0000256" key="1">
    <source>
        <dbReference type="SAM" id="Phobius"/>
    </source>
</evidence>
<dbReference type="EMBL" id="CP000852">
    <property type="protein sequence ID" value="ABW01943.1"/>
    <property type="molecule type" value="Genomic_DNA"/>
</dbReference>
<accession>A8MDT7</accession>
<keyword evidence="1" id="KW-0812">Transmembrane</keyword>
<dbReference type="RefSeq" id="WP_012186162.1">
    <property type="nucleotide sequence ID" value="NC_009954.1"/>
</dbReference>
<dbReference type="KEGG" id="cma:Cmaq_1115"/>
<dbReference type="InterPro" id="IPR036388">
    <property type="entry name" value="WH-like_DNA-bd_sf"/>
</dbReference>
<keyword evidence="1" id="KW-1133">Transmembrane helix</keyword>
<sequence length="267" mass="30153">MAEDLASLVSTPRRITLLTLLEDGPKSLQEITRLVPHMPLSIIVYDLEQMRARGIVVKRNGRYFITDKGSELLSKVPSEFNDALRGLSTFYKVLNFISLRSAWVYLYYINPLILLAISTPLVLLSVLISWIANVKLIILFPYAGPTLPWYVTLISLLIYAVIDYVISYRLKPIIVHLRELTNIMVSLVPISISISLISLLYYFTAHVTEQVLIPFYIISYLAPIMSLTILATLTALDTGIPFEHAAIIYLAILYIPSSIVYLTLMSL</sequence>
<feature type="transmembrane region" description="Helical" evidence="1">
    <location>
        <begin position="180"/>
        <end position="203"/>
    </location>
</feature>
<keyword evidence="3" id="KW-1185">Reference proteome</keyword>
<gene>
    <name evidence="2" type="ordered locus">Cmaq_1115</name>
</gene>
<feature type="transmembrane region" description="Helical" evidence="1">
    <location>
        <begin position="149"/>
        <end position="168"/>
    </location>
</feature>
<dbReference type="InterPro" id="IPR036390">
    <property type="entry name" value="WH_DNA-bd_sf"/>
</dbReference>
<dbReference type="Gene3D" id="1.10.10.10">
    <property type="entry name" value="Winged helix-like DNA-binding domain superfamily/Winged helix DNA-binding domain"/>
    <property type="match status" value="1"/>
</dbReference>